<reference evidence="2" key="2">
    <citation type="journal article" date="2013" name="Mar. Genomics">
        <title>Expression of sulfatases in Rhodopirellula baltica and the diversity of sulfatases in the genus Rhodopirellula.</title>
        <authorList>
            <person name="Wegner C.E."/>
            <person name="Richter-Heitmann T."/>
            <person name="Klindworth A."/>
            <person name="Klockow C."/>
            <person name="Richter M."/>
            <person name="Achstetter T."/>
            <person name="Glockner F.O."/>
            <person name="Harder J."/>
        </authorList>
    </citation>
    <scope>NUCLEOTIDE SEQUENCE [LARGE SCALE GENOMIC DNA]</scope>
    <source>
        <strain evidence="2">6C</strain>
    </source>
</reference>
<evidence type="ECO:0000313" key="3">
    <source>
        <dbReference type="Proteomes" id="UP000011529"/>
    </source>
</evidence>
<dbReference type="EMBL" id="ANMO01000114">
    <property type="protein sequence ID" value="EMB16884.1"/>
    <property type="molecule type" value="Genomic_DNA"/>
</dbReference>
<gene>
    <name evidence="2" type="ORF">RE6C_02373</name>
</gene>
<name>M2B3T9_9BACT</name>
<keyword evidence="3" id="KW-1185">Reference proteome</keyword>
<protein>
    <submittedName>
        <fullName evidence="2">Uncharacterized protein</fullName>
    </submittedName>
</protein>
<dbReference type="Proteomes" id="UP000011529">
    <property type="component" value="Unassembled WGS sequence"/>
</dbReference>
<evidence type="ECO:0000313" key="2">
    <source>
        <dbReference type="EMBL" id="EMB16884.1"/>
    </source>
</evidence>
<evidence type="ECO:0000256" key="1">
    <source>
        <dbReference type="SAM" id="MobiDB-lite"/>
    </source>
</evidence>
<comment type="caution">
    <text evidence="2">The sequence shown here is derived from an EMBL/GenBank/DDBJ whole genome shotgun (WGS) entry which is preliminary data.</text>
</comment>
<proteinExistence type="predicted"/>
<feature type="region of interest" description="Disordered" evidence="1">
    <location>
        <begin position="536"/>
        <end position="555"/>
    </location>
</feature>
<sequence length="698" mass="76151">MFPEQYLTLAPRMRTTFGSRTYTTGPVGPSEQAFEIQNTAPAVGLIQFDSASSTLTPNTNTNILPGLSLAISGFPAGDWTNTGVTSPDGIGLNVSEPLPINPGDYYAEPTNRYVNDPNYPVTDAYVELDIAGNAIAGAVRDQPEDMRVSGPIRHLTEEFVPNAADPMLGTVLNYRTAFLQRLADPTRGYHPTLNPYRTVDQIAIDLTIFSGEDNAGNVTKPGGDPPVPQTFEGDYATESRQRDGVGINGVGINVLFSYSTERPNLDAMLPGGLDFFNVGPAVSTTFNYLNENFGAPVTTPIRGRPAVPFAMHPWLNRPYATPHELMLVPACSAGRLFEEFSVVNAGDPAIQPESSTATTDPAYAETFISPFRHLLNFFHSENVKDSSAAPAAEFHSVFEFVGTPPPFRGESDAVPPAVINGTPLVDLYSAPFNFVEDNRRIGKVNLNTIEEFSTWKGLMQGHLNAGEYTSATGTGTATQLSYNEFVKSRRGYVPTGTRTTVIDADASTPVNYLPNQLDPRFPTQFAGVFKRSTAGHAAPEVRNLSTTAQDESEDLRRRKVNVGLLRAAGRLDEQESSGGTSPNEVSLFVRASTQTPVVGTTNLSQDRNRNAFLKYQTVNRMPNLASDNSQTFLVRMTLGFFEVDPTNTNNLGAEYNEDKGENQRYHAMFIIDRSIPVGFIPGQDVNARDTVVFERYFQ</sequence>
<organism evidence="2 3">
    <name type="scientific">Rhodopirellula europaea 6C</name>
    <dbReference type="NCBI Taxonomy" id="1263867"/>
    <lineage>
        <taxon>Bacteria</taxon>
        <taxon>Pseudomonadati</taxon>
        <taxon>Planctomycetota</taxon>
        <taxon>Planctomycetia</taxon>
        <taxon>Pirellulales</taxon>
        <taxon>Pirellulaceae</taxon>
        <taxon>Rhodopirellula</taxon>
    </lineage>
</organism>
<dbReference type="AlphaFoldDB" id="M2B3T9"/>
<accession>M2B3T9</accession>
<reference evidence="2" key="1">
    <citation type="submission" date="2012-11" db="EMBL/GenBank/DDBJ databases">
        <title>Permanent draft genomes of Rhodopirellula europaea strain SH398 and 6C.</title>
        <authorList>
            <person name="Richter M."/>
            <person name="Richter-Heitmann T."/>
            <person name="Frank C."/>
            <person name="Harder J."/>
            <person name="Glockner F.O."/>
        </authorList>
    </citation>
    <scope>NUCLEOTIDE SEQUENCE</scope>
    <source>
        <strain evidence="2">6C</strain>
    </source>
</reference>
<dbReference type="PATRIC" id="fig|1263867.3.peg.2534"/>